<dbReference type="SMART" id="SM00849">
    <property type="entry name" value="Lactamase_B"/>
    <property type="match status" value="1"/>
</dbReference>
<evidence type="ECO:0000259" key="7">
    <source>
        <dbReference type="SMART" id="SM00849"/>
    </source>
</evidence>
<dbReference type="EMBL" id="CP016896">
    <property type="protein sequence ID" value="APV34732.1"/>
    <property type="molecule type" value="Genomic_DNA"/>
</dbReference>
<dbReference type="GO" id="GO:0005886">
    <property type="term" value="C:plasma membrane"/>
    <property type="evidence" value="ECO:0007669"/>
    <property type="project" value="UniProtKB-SubCell"/>
</dbReference>
<feature type="transmembrane region" description="Helical" evidence="6">
    <location>
        <begin position="307"/>
        <end position="324"/>
    </location>
</feature>
<feature type="transmembrane region" description="Helical" evidence="6">
    <location>
        <begin position="276"/>
        <end position="295"/>
    </location>
</feature>
<evidence type="ECO:0000256" key="4">
    <source>
        <dbReference type="ARBA" id="ARBA00022989"/>
    </source>
</evidence>
<keyword evidence="3 6" id="KW-0812">Transmembrane</keyword>
<keyword evidence="4 6" id="KW-1133">Transmembrane helix</keyword>
<dbReference type="PANTHER" id="PTHR30619">
    <property type="entry name" value="DNA INTERNALIZATION/COMPETENCE PROTEIN COMEC/REC2"/>
    <property type="match status" value="1"/>
</dbReference>
<feature type="transmembrane region" description="Helical" evidence="6">
    <location>
        <begin position="444"/>
        <end position="468"/>
    </location>
</feature>
<dbReference type="CDD" id="cd07731">
    <property type="entry name" value="ComA-like_MBL-fold"/>
    <property type="match status" value="1"/>
</dbReference>
<dbReference type="KEGG" id="asol:BEN76_01350"/>
<gene>
    <name evidence="8" type="ORF">BEN76_01350</name>
</gene>
<evidence type="ECO:0000256" key="2">
    <source>
        <dbReference type="ARBA" id="ARBA00022475"/>
    </source>
</evidence>
<dbReference type="PANTHER" id="PTHR30619:SF1">
    <property type="entry name" value="RECOMBINATION PROTEIN 2"/>
    <property type="match status" value="1"/>
</dbReference>
<keyword evidence="2" id="KW-1003">Cell membrane</keyword>
<dbReference type="NCBIfam" id="TIGR00360">
    <property type="entry name" value="ComEC_N-term"/>
    <property type="match status" value="1"/>
</dbReference>
<evidence type="ECO:0000256" key="1">
    <source>
        <dbReference type="ARBA" id="ARBA00004651"/>
    </source>
</evidence>
<feature type="transmembrane region" description="Helical" evidence="6">
    <location>
        <begin position="26"/>
        <end position="43"/>
    </location>
</feature>
<feature type="transmembrane region" description="Helical" evidence="6">
    <location>
        <begin position="55"/>
        <end position="75"/>
    </location>
</feature>
<feature type="transmembrane region" description="Helical" evidence="6">
    <location>
        <begin position="474"/>
        <end position="492"/>
    </location>
</feature>
<dbReference type="AlphaFoldDB" id="A0A1P8EEU1"/>
<sequence>MLKLIFLGWIAGIATMGHIFDPISPVTLGIAIGLYFLFLLIYLRVAQQFNSSKLLGGLLGIFSVCLSFNCGVYYADQALTTRLEHRVTTSSVDSYIIYINRMGEQSQNGIRQPAQILNENDAPIHWVLSIDETVIPADTMAHSLAVGQYYRAVIQRQPVHGYATQGAFDVKKWFVQQNWQGRGKVVQLEMLSSEQALREGYYDHVKQQQSWTRKFLLAAEHLRLKFRGYFLASSLQHQSLLLALLTGDRSLLDPELEQQFQRFGISHLLAISGPHVLIFAALMTWCIIQLINRYYAAIYLVIPRQRLMLIPFLLCVLLYCALVGFEIPALRTLLTVTIVSIFILLKRPVHASFLLLFSASILLLIDPFSILSAAFWLSYGACFILIRIYQEIVQEQKTGQSWRIRIGYAAQLLIRTQWKIFLALLPLTLLLFKQFSWMTPFANIIAIPVLGAIVVPLDVIAACFWLILPAFGHLIFQLNDGVLQAVLGLFNMMDYIFAPELQYFALRPWMIISISFGILILFLPKGTVPKCWSIICCVPVFLPAQLKSPTQLVVLDVGQGQSVFIQDQTQRILLDTGGNHDEQKFSVGRQVVVPFLKAQGVKQLDRIILSHLDQDHSGALPAILDAISVTQIQANEPMPKLQSTFELCYAGQRFETPETIIQVLSPALQEIGRADTNRNESSCVMHIEFKNNQPIRHFLIMGDAGWETEFKLLQHYPDLRVDVLVLGHHGSRHSSAYDFLQHYRPQYAIASAGATNRYGHPSIEVQARLAALQIPLLSTAKAGSISFSFDQANGQPRFYRHQYRWLTQ</sequence>
<evidence type="ECO:0000313" key="8">
    <source>
        <dbReference type="EMBL" id="APV34732.1"/>
    </source>
</evidence>
<reference evidence="8 9" key="1">
    <citation type="submission" date="2016-08" db="EMBL/GenBank/DDBJ databases">
        <title>Complete genome sequence of Acinetobacter baylyi strain GFJ2.</title>
        <authorList>
            <person name="Tabata M."/>
            <person name="Kuboki S."/>
            <person name="Gibu N."/>
            <person name="Kinouchi Y."/>
            <person name="Vangnai A."/>
            <person name="Kasai D."/>
            <person name="Fukuda M."/>
        </authorList>
    </citation>
    <scope>NUCLEOTIDE SEQUENCE [LARGE SCALE GENOMIC DNA]</scope>
    <source>
        <strain evidence="8 9">GFJ2</strain>
    </source>
</reference>
<dbReference type="NCBIfam" id="TIGR00361">
    <property type="entry name" value="ComEC_Rec2"/>
    <property type="match status" value="1"/>
</dbReference>
<evidence type="ECO:0000256" key="5">
    <source>
        <dbReference type="ARBA" id="ARBA00023136"/>
    </source>
</evidence>
<comment type="subcellular location">
    <subcellularLocation>
        <location evidence="1">Cell membrane</location>
        <topology evidence="1">Multi-pass membrane protein</topology>
    </subcellularLocation>
</comment>
<dbReference type="SUPFAM" id="SSF56281">
    <property type="entry name" value="Metallo-hydrolase/oxidoreductase"/>
    <property type="match status" value="1"/>
</dbReference>
<dbReference type="InterPro" id="IPR004797">
    <property type="entry name" value="Competence_ComEC/Rec2"/>
</dbReference>
<dbReference type="InterPro" id="IPR004477">
    <property type="entry name" value="ComEC_N"/>
</dbReference>
<dbReference type="STRING" id="487316.BEN76_01350"/>
<dbReference type="Pfam" id="PF00753">
    <property type="entry name" value="Lactamase_B"/>
    <property type="match status" value="1"/>
</dbReference>
<dbReference type="Pfam" id="PF03772">
    <property type="entry name" value="Competence"/>
    <property type="match status" value="1"/>
</dbReference>
<evidence type="ECO:0000256" key="3">
    <source>
        <dbReference type="ARBA" id="ARBA00022692"/>
    </source>
</evidence>
<proteinExistence type="predicted"/>
<feature type="transmembrane region" description="Helical" evidence="6">
    <location>
        <begin position="353"/>
        <end position="386"/>
    </location>
</feature>
<name>A0A1P8EEU1_9GAMM</name>
<evidence type="ECO:0000256" key="6">
    <source>
        <dbReference type="SAM" id="Phobius"/>
    </source>
</evidence>
<feature type="transmembrane region" description="Helical" evidence="6">
    <location>
        <begin position="330"/>
        <end position="346"/>
    </location>
</feature>
<dbReference type="InterPro" id="IPR001279">
    <property type="entry name" value="Metallo-B-lactamas"/>
</dbReference>
<organism evidence="8 9">
    <name type="scientific">Acinetobacter soli</name>
    <dbReference type="NCBI Taxonomy" id="487316"/>
    <lineage>
        <taxon>Bacteria</taxon>
        <taxon>Pseudomonadati</taxon>
        <taxon>Pseudomonadota</taxon>
        <taxon>Gammaproteobacteria</taxon>
        <taxon>Moraxellales</taxon>
        <taxon>Moraxellaceae</taxon>
        <taxon>Acinetobacter</taxon>
    </lineage>
</organism>
<keyword evidence="5 6" id="KW-0472">Membrane</keyword>
<accession>A0A1P8EEU1</accession>
<dbReference type="GO" id="GO:0030420">
    <property type="term" value="P:establishment of competence for transformation"/>
    <property type="evidence" value="ECO:0007669"/>
    <property type="project" value="InterPro"/>
</dbReference>
<evidence type="ECO:0000313" key="9">
    <source>
        <dbReference type="Proteomes" id="UP000185674"/>
    </source>
</evidence>
<dbReference type="InterPro" id="IPR035681">
    <property type="entry name" value="ComA-like_MBL"/>
</dbReference>
<dbReference type="InterPro" id="IPR036866">
    <property type="entry name" value="RibonucZ/Hydroxyglut_hydro"/>
</dbReference>
<protein>
    <submittedName>
        <fullName evidence="8">DNA internalization-related competence protein ComEC/Rec2</fullName>
    </submittedName>
</protein>
<dbReference type="eggNOG" id="COG0658">
    <property type="taxonomic scope" value="Bacteria"/>
</dbReference>
<dbReference type="Proteomes" id="UP000185674">
    <property type="component" value="Chromosome"/>
</dbReference>
<dbReference type="RefSeq" id="WP_076032021.1">
    <property type="nucleotide sequence ID" value="NZ_CP016896.1"/>
</dbReference>
<dbReference type="eggNOG" id="COG2333">
    <property type="taxonomic scope" value="Bacteria"/>
</dbReference>
<feature type="domain" description="Metallo-beta-lactamase" evidence="7">
    <location>
        <begin position="559"/>
        <end position="753"/>
    </location>
</feature>
<dbReference type="Gene3D" id="3.60.15.10">
    <property type="entry name" value="Ribonuclease Z/Hydroxyacylglutathione hydrolase-like"/>
    <property type="match status" value="1"/>
</dbReference>
<dbReference type="InterPro" id="IPR052159">
    <property type="entry name" value="Competence_DNA_uptake"/>
</dbReference>
<feature type="transmembrane region" description="Helical" evidence="6">
    <location>
        <begin position="504"/>
        <end position="523"/>
    </location>
</feature>